<dbReference type="InterPro" id="IPR001680">
    <property type="entry name" value="WD40_rpt"/>
</dbReference>
<name>A0A1A6GIU5_NEOLE</name>
<feature type="non-terminal residue" evidence="1">
    <location>
        <position position="1"/>
    </location>
</feature>
<dbReference type="STRING" id="56216.A0A1A6GIU5"/>
<comment type="caution">
    <text evidence="1">The sequence shown here is derived from an EMBL/GenBank/DDBJ whole genome shotgun (WGS) entry which is preliminary data.</text>
</comment>
<dbReference type="Proteomes" id="UP000092124">
    <property type="component" value="Unassembled WGS sequence"/>
</dbReference>
<proteinExistence type="predicted"/>
<accession>A0A1A6GIU5</accession>
<sequence>GMKCKIHKLAKREKKAEQLGLKRTRLHSSYCSQMLKSRQMILGSLDNFVKLWNTRSFKDPLYDLVAHTDEVLCVAWTDRGILLSGRVDNKFYCCRYSPATSH</sequence>
<reference evidence="1 2" key="1">
    <citation type="submission" date="2016-06" db="EMBL/GenBank/DDBJ databases">
        <title>The Draft Genome Sequence and Annotation of the Desert Woodrat Neotoma lepida.</title>
        <authorList>
            <person name="Campbell M."/>
            <person name="Oakeson K.F."/>
            <person name="Yandell M."/>
            <person name="Halpert J.R."/>
            <person name="Dearing D."/>
        </authorList>
    </citation>
    <scope>NUCLEOTIDE SEQUENCE [LARGE SCALE GENOMIC DNA]</scope>
    <source>
        <strain evidence="1">417</strain>
        <tissue evidence="1">Liver</tissue>
    </source>
</reference>
<dbReference type="Pfam" id="PF00400">
    <property type="entry name" value="WD40"/>
    <property type="match status" value="1"/>
</dbReference>
<evidence type="ECO:0000313" key="2">
    <source>
        <dbReference type="Proteomes" id="UP000092124"/>
    </source>
</evidence>
<evidence type="ECO:0008006" key="3">
    <source>
        <dbReference type="Google" id="ProtNLM"/>
    </source>
</evidence>
<feature type="non-terminal residue" evidence="1">
    <location>
        <position position="102"/>
    </location>
</feature>
<dbReference type="OrthoDB" id="10251381at2759"/>
<evidence type="ECO:0000313" key="1">
    <source>
        <dbReference type="EMBL" id="OBS66183.1"/>
    </source>
</evidence>
<gene>
    <name evidence="1" type="ORF">A6R68_05277</name>
</gene>
<dbReference type="SUPFAM" id="SSF50978">
    <property type="entry name" value="WD40 repeat-like"/>
    <property type="match status" value="1"/>
</dbReference>
<dbReference type="Gene3D" id="2.130.10.10">
    <property type="entry name" value="YVTN repeat-like/Quinoprotein amine dehydrogenase"/>
    <property type="match status" value="1"/>
</dbReference>
<dbReference type="InterPro" id="IPR036322">
    <property type="entry name" value="WD40_repeat_dom_sf"/>
</dbReference>
<protein>
    <recommendedName>
        <fullName evidence="3">Anaphase-promoting complex subunit 4 WD40 domain-containing protein</fullName>
    </recommendedName>
</protein>
<organism evidence="1 2">
    <name type="scientific">Neotoma lepida</name>
    <name type="common">Desert woodrat</name>
    <dbReference type="NCBI Taxonomy" id="56216"/>
    <lineage>
        <taxon>Eukaryota</taxon>
        <taxon>Metazoa</taxon>
        <taxon>Chordata</taxon>
        <taxon>Craniata</taxon>
        <taxon>Vertebrata</taxon>
        <taxon>Euteleostomi</taxon>
        <taxon>Mammalia</taxon>
        <taxon>Eutheria</taxon>
        <taxon>Euarchontoglires</taxon>
        <taxon>Glires</taxon>
        <taxon>Rodentia</taxon>
        <taxon>Myomorpha</taxon>
        <taxon>Muroidea</taxon>
        <taxon>Cricetidae</taxon>
        <taxon>Neotominae</taxon>
        <taxon>Neotoma</taxon>
    </lineage>
</organism>
<dbReference type="EMBL" id="LZPO01087407">
    <property type="protein sequence ID" value="OBS66183.1"/>
    <property type="molecule type" value="Genomic_DNA"/>
</dbReference>
<dbReference type="InterPro" id="IPR015943">
    <property type="entry name" value="WD40/YVTN_repeat-like_dom_sf"/>
</dbReference>
<dbReference type="AlphaFoldDB" id="A0A1A6GIU5"/>
<keyword evidence="2" id="KW-1185">Reference proteome</keyword>